<dbReference type="Pfam" id="PF10183">
    <property type="entry name" value="ESSS"/>
    <property type="match status" value="1"/>
</dbReference>
<name>A0A815N4L5_9BILA</name>
<dbReference type="AlphaFoldDB" id="A0A815N4L5"/>
<keyword evidence="5" id="KW-0813">Transport</keyword>
<dbReference type="InterPro" id="IPR019329">
    <property type="entry name" value="NADH_UbQ_OxRdtase_ESSS_su"/>
</dbReference>
<evidence type="ECO:0000256" key="3">
    <source>
        <dbReference type="ARBA" id="ARBA00008915"/>
    </source>
</evidence>
<evidence type="ECO:0000256" key="2">
    <source>
        <dbReference type="ARBA" id="ARBA00004434"/>
    </source>
</evidence>
<keyword evidence="9" id="KW-0809">Transit peptide</keyword>
<evidence type="ECO:0000256" key="16">
    <source>
        <dbReference type="ARBA" id="ARBA00046528"/>
    </source>
</evidence>
<keyword evidence="7 17" id="KW-0812">Transmembrane</keyword>
<accession>A0A815N4L5</accession>
<evidence type="ECO:0000256" key="7">
    <source>
        <dbReference type="ARBA" id="ARBA00022692"/>
    </source>
</evidence>
<keyword evidence="11 17" id="KW-1133">Transmembrane helix</keyword>
<evidence type="ECO:0000256" key="8">
    <source>
        <dbReference type="ARBA" id="ARBA00022792"/>
    </source>
</evidence>
<evidence type="ECO:0000256" key="15">
    <source>
        <dbReference type="ARBA" id="ARBA00031387"/>
    </source>
</evidence>
<organism evidence="18 19">
    <name type="scientific">Adineta steineri</name>
    <dbReference type="NCBI Taxonomy" id="433720"/>
    <lineage>
        <taxon>Eukaryota</taxon>
        <taxon>Metazoa</taxon>
        <taxon>Spiralia</taxon>
        <taxon>Gnathifera</taxon>
        <taxon>Rotifera</taxon>
        <taxon>Eurotatoria</taxon>
        <taxon>Bdelloidea</taxon>
        <taxon>Adinetida</taxon>
        <taxon>Adinetidae</taxon>
        <taxon>Adineta</taxon>
    </lineage>
</organism>
<proteinExistence type="inferred from homology"/>
<reference evidence="18" key="1">
    <citation type="submission" date="2021-02" db="EMBL/GenBank/DDBJ databases">
        <authorList>
            <person name="Nowell W R."/>
        </authorList>
    </citation>
    <scope>NUCLEOTIDE SEQUENCE</scope>
</reference>
<dbReference type="Proteomes" id="UP000663860">
    <property type="component" value="Unassembled WGS sequence"/>
</dbReference>
<evidence type="ECO:0000256" key="1">
    <source>
        <dbReference type="ARBA" id="ARBA00003195"/>
    </source>
</evidence>
<dbReference type="EMBL" id="CAJNOE010001457">
    <property type="protein sequence ID" value="CAF1424732.1"/>
    <property type="molecule type" value="Genomic_DNA"/>
</dbReference>
<sequence length="453" mass="53786">MTYLFVIWLGEKPIEKVFTSLRIILWSNVLNKLVDQSKNSFLMMFDSDINRSFVDLIHKLDLMNDDEQYFLEISSNEQQQTIEKLLKNSNLISIDNDNRLTVNIEHVDNDYLLKSSKETSIRIPDDNRLYDKLYSFEKVLNKHQVCLDEINIIHICDFQSQYQCELFVILSKILYSNYFHLKQRFLILAPAVNGDDRPSTIYDDLSVDNYMKEVLANIVNQRTAASPFIPMAVFKLQLMCRKQNSIVHLRSNIETNHDALFLLYTGARLISILNSYDEKHQRGLYPAREIYEDKLENMLTSKDEQDFLKWVNSFESRFLMNSFTDTNKVQINLDKIFQELILFSRRLSPYYSKVRILTHIWYGYDYNDKFRDEAKMKQRMFSLVSIGLFLFWFSWRYFPDRLLTHYCQREAYLRLALRESLGLPGVNCWYVDPAKIAPYLPSDEELGDMPIEI</sequence>
<evidence type="ECO:0000256" key="9">
    <source>
        <dbReference type="ARBA" id="ARBA00022946"/>
    </source>
</evidence>
<comment type="subunit">
    <text evidence="16">Complex I is composed of 45 different subunits. Interacts with BCAP31.</text>
</comment>
<keyword evidence="12" id="KW-0496">Mitochondrion</keyword>
<dbReference type="PANTHER" id="PTHR13327:SF0">
    <property type="entry name" value="NADH DEHYDROGENASE [UBIQUINONE] 1 BETA SUBCOMPLEX SUBUNIT 11, MITOCHONDRIAL"/>
    <property type="match status" value="1"/>
</dbReference>
<evidence type="ECO:0000256" key="5">
    <source>
        <dbReference type="ARBA" id="ARBA00022448"/>
    </source>
</evidence>
<comment type="similarity">
    <text evidence="3">Belongs to the complex I NDUFB11 subunit family.</text>
</comment>
<comment type="subcellular location">
    <subcellularLocation>
        <location evidence="2">Mitochondrion inner membrane</location>
        <topology evidence="2">Single-pass membrane protein</topology>
    </subcellularLocation>
</comment>
<feature type="transmembrane region" description="Helical" evidence="17">
    <location>
        <begin position="380"/>
        <end position="398"/>
    </location>
</feature>
<keyword evidence="8" id="KW-0999">Mitochondrion inner membrane</keyword>
<gene>
    <name evidence="18" type="ORF">IZO911_LOCUS40885</name>
</gene>
<comment type="caution">
    <text evidence="18">The sequence shown here is derived from an EMBL/GenBank/DDBJ whole genome shotgun (WGS) entry which is preliminary data.</text>
</comment>
<dbReference type="PANTHER" id="PTHR13327">
    <property type="entry name" value="NADH-UBIQUINONE OXIDOREDUCTASE ESSS SUBUNIT, MITOCHONDRIAL PRECURSOR"/>
    <property type="match status" value="1"/>
</dbReference>
<evidence type="ECO:0000256" key="14">
    <source>
        <dbReference type="ARBA" id="ARBA00030753"/>
    </source>
</evidence>
<evidence type="ECO:0000256" key="17">
    <source>
        <dbReference type="SAM" id="Phobius"/>
    </source>
</evidence>
<protein>
    <recommendedName>
        <fullName evidence="4">NADH dehydrogenase [ubiquinone] 1 beta subcomplex subunit 11, mitochondrial</fullName>
    </recommendedName>
    <alternativeName>
        <fullName evidence="15">Complex I-ESSS</fullName>
    </alternativeName>
    <alternativeName>
        <fullName evidence="14">NADH-ubiquinone oxidoreductase ESSS subunit</fullName>
    </alternativeName>
</protein>
<keyword evidence="6" id="KW-0679">Respiratory chain</keyword>
<evidence type="ECO:0000256" key="10">
    <source>
        <dbReference type="ARBA" id="ARBA00022982"/>
    </source>
</evidence>
<keyword evidence="13 17" id="KW-0472">Membrane</keyword>
<evidence type="ECO:0000256" key="11">
    <source>
        <dbReference type="ARBA" id="ARBA00022989"/>
    </source>
</evidence>
<evidence type="ECO:0000256" key="13">
    <source>
        <dbReference type="ARBA" id="ARBA00023136"/>
    </source>
</evidence>
<comment type="function">
    <text evidence="1">Accessory subunit of the mitochondrial membrane respiratory chain NADH dehydrogenase (Complex I), that is believed not to be involved in catalysis. Complex I functions in the transfer of electrons from NADH to the respiratory chain. The immediate electron acceptor for the enzyme is believed to be ubiquinone.</text>
</comment>
<evidence type="ECO:0000256" key="6">
    <source>
        <dbReference type="ARBA" id="ARBA00022660"/>
    </source>
</evidence>
<evidence type="ECO:0000313" key="18">
    <source>
        <dbReference type="EMBL" id="CAF1424732.1"/>
    </source>
</evidence>
<evidence type="ECO:0000256" key="12">
    <source>
        <dbReference type="ARBA" id="ARBA00023128"/>
    </source>
</evidence>
<evidence type="ECO:0000313" key="19">
    <source>
        <dbReference type="Proteomes" id="UP000663860"/>
    </source>
</evidence>
<dbReference type="GO" id="GO:0005743">
    <property type="term" value="C:mitochondrial inner membrane"/>
    <property type="evidence" value="ECO:0007669"/>
    <property type="project" value="UniProtKB-SubCell"/>
</dbReference>
<keyword evidence="10" id="KW-0249">Electron transport</keyword>
<evidence type="ECO:0000256" key="4">
    <source>
        <dbReference type="ARBA" id="ARBA00018632"/>
    </source>
</evidence>